<comment type="subcellular location">
    <subcellularLocation>
        <location evidence="5">Cytoplasm</location>
    </subcellularLocation>
</comment>
<dbReference type="GO" id="GO:0015937">
    <property type="term" value="P:coenzyme A biosynthetic process"/>
    <property type="evidence" value="ECO:0007669"/>
    <property type="project" value="UniProtKB-UniRule"/>
</dbReference>
<comment type="caution">
    <text evidence="7">The sequence shown here is derived from an EMBL/GenBank/DDBJ whole genome shotgun (WGS) entry which is preliminary data.</text>
</comment>
<evidence type="ECO:0000256" key="2">
    <source>
        <dbReference type="ARBA" id="ARBA00022741"/>
    </source>
</evidence>
<dbReference type="HAMAP" id="MF_00376">
    <property type="entry name" value="Dephospho_CoA_kinase"/>
    <property type="match status" value="1"/>
</dbReference>
<accession>A0A7X5V1B4</accession>
<sequence>MIARPAIILGLTGSIGMGKSTVAAMFAEDGVPVFDADAEVHRLQGPGGAALAAIEAAFPGTTGDLGVDRALLREAVTADPGAFARLEAILHPAVAEMREAFLQANRDAPLVVLDVPLLFEAGGWRHVDRIAVVSAPAEVQRERVLARPGMTAARFEAILARQLPDSEKRARADFVIPTGVPIGETHAVVRDVIACLAGRVGG</sequence>
<dbReference type="PANTHER" id="PTHR10695:SF46">
    <property type="entry name" value="BIFUNCTIONAL COENZYME A SYNTHASE-RELATED"/>
    <property type="match status" value="1"/>
</dbReference>
<dbReference type="NCBIfam" id="TIGR00152">
    <property type="entry name" value="dephospho-CoA kinase"/>
    <property type="match status" value="1"/>
</dbReference>
<evidence type="ECO:0000256" key="4">
    <source>
        <dbReference type="ARBA" id="ARBA00022993"/>
    </source>
</evidence>
<evidence type="ECO:0000256" key="6">
    <source>
        <dbReference type="NCBIfam" id="TIGR00152"/>
    </source>
</evidence>
<dbReference type="InterPro" id="IPR027417">
    <property type="entry name" value="P-loop_NTPase"/>
</dbReference>
<keyword evidence="2 5" id="KW-0547">Nucleotide-binding</keyword>
<dbReference type="Proteomes" id="UP000564677">
    <property type="component" value="Unassembled WGS sequence"/>
</dbReference>
<dbReference type="GO" id="GO:0005737">
    <property type="term" value="C:cytoplasm"/>
    <property type="evidence" value="ECO:0007669"/>
    <property type="project" value="UniProtKB-SubCell"/>
</dbReference>
<keyword evidence="8" id="KW-1185">Reference proteome</keyword>
<dbReference type="Pfam" id="PF01121">
    <property type="entry name" value="CoaE"/>
    <property type="match status" value="1"/>
</dbReference>
<dbReference type="InterPro" id="IPR001977">
    <property type="entry name" value="Depp_CoAkinase"/>
</dbReference>
<organism evidence="7 8">
    <name type="scientific">Sphingomonas leidyi</name>
    <dbReference type="NCBI Taxonomy" id="68569"/>
    <lineage>
        <taxon>Bacteria</taxon>
        <taxon>Pseudomonadati</taxon>
        <taxon>Pseudomonadota</taxon>
        <taxon>Alphaproteobacteria</taxon>
        <taxon>Sphingomonadales</taxon>
        <taxon>Sphingomonadaceae</taxon>
        <taxon>Sphingomonas</taxon>
    </lineage>
</organism>
<evidence type="ECO:0000256" key="1">
    <source>
        <dbReference type="ARBA" id="ARBA00009018"/>
    </source>
</evidence>
<dbReference type="GO" id="GO:0004140">
    <property type="term" value="F:dephospho-CoA kinase activity"/>
    <property type="evidence" value="ECO:0007669"/>
    <property type="project" value="UniProtKB-UniRule"/>
</dbReference>
<evidence type="ECO:0000313" key="7">
    <source>
        <dbReference type="EMBL" id="NIJ65710.1"/>
    </source>
</evidence>
<keyword evidence="5 7" id="KW-0808">Transferase</keyword>
<evidence type="ECO:0000313" key="8">
    <source>
        <dbReference type="Proteomes" id="UP000564677"/>
    </source>
</evidence>
<evidence type="ECO:0000256" key="3">
    <source>
        <dbReference type="ARBA" id="ARBA00022840"/>
    </source>
</evidence>
<dbReference type="PROSITE" id="PS51219">
    <property type="entry name" value="DPCK"/>
    <property type="match status" value="1"/>
</dbReference>
<gene>
    <name evidence="5" type="primary">coaE</name>
    <name evidence="7" type="ORF">FHR20_002672</name>
</gene>
<dbReference type="EC" id="2.7.1.24" evidence="5 6"/>
<evidence type="ECO:0000256" key="5">
    <source>
        <dbReference type="HAMAP-Rule" id="MF_00376"/>
    </source>
</evidence>
<keyword evidence="3 5" id="KW-0067">ATP-binding</keyword>
<dbReference type="CDD" id="cd02022">
    <property type="entry name" value="DPCK"/>
    <property type="match status" value="1"/>
</dbReference>
<comment type="similarity">
    <text evidence="1 5">Belongs to the CoaE family.</text>
</comment>
<dbReference type="UniPathway" id="UPA00241">
    <property type="reaction ID" value="UER00356"/>
</dbReference>
<dbReference type="Gene3D" id="3.40.50.300">
    <property type="entry name" value="P-loop containing nucleotide triphosphate hydrolases"/>
    <property type="match status" value="1"/>
</dbReference>
<dbReference type="AlphaFoldDB" id="A0A7X5V1B4"/>
<comment type="catalytic activity">
    <reaction evidence="5">
        <text>3'-dephospho-CoA + ATP = ADP + CoA + H(+)</text>
        <dbReference type="Rhea" id="RHEA:18245"/>
        <dbReference type="ChEBI" id="CHEBI:15378"/>
        <dbReference type="ChEBI" id="CHEBI:30616"/>
        <dbReference type="ChEBI" id="CHEBI:57287"/>
        <dbReference type="ChEBI" id="CHEBI:57328"/>
        <dbReference type="ChEBI" id="CHEBI:456216"/>
        <dbReference type="EC" id="2.7.1.24"/>
    </reaction>
</comment>
<name>A0A7X5V1B4_9SPHN</name>
<keyword evidence="5" id="KW-0963">Cytoplasm</keyword>
<dbReference type="PANTHER" id="PTHR10695">
    <property type="entry name" value="DEPHOSPHO-COA KINASE-RELATED"/>
    <property type="match status" value="1"/>
</dbReference>
<proteinExistence type="inferred from homology"/>
<dbReference type="GO" id="GO:0005524">
    <property type="term" value="F:ATP binding"/>
    <property type="evidence" value="ECO:0007669"/>
    <property type="project" value="UniProtKB-UniRule"/>
</dbReference>
<keyword evidence="4 5" id="KW-0173">Coenzyme A biosynthesis</keyword>
<dbReference type="SUPFAM" id="SSF52540">
    <property type="entry name" value="P-loop containing nucleoside triphosphate hydrolases"/>
    <property type="match status" value="1"/>
</dbReference>
<protein>
    <recommendedName>
        <fullName evidence="5 6">Dephospho-CoA kinase</fullName>
        <ecNumber evidence="5 6">2.7.1.24</ecNumber>
    </recommendedName>
    <alternativeName>
        <fullName evidence="5">Dephosphocoenzyme A kinase</fullName>
    </alternativeName>
</protein>
<comment type="pathway">
    <text evidence="5">Cofactor biosynthesis; coenzyme A biosynthesis; CoA from (R)-pantothenate: step 5/5.</text>
</comment>
<dbReference type="RefSeq" id="WP_167300060.1">
    <property type="nucleotide sequence ID" value="NZ_JAASQV010000002.1"/>
</dbReference>
<comment type="function">
    <text evidence="5">Catalyzes the phosphorylation of the 3'-hydroxyl group of dephosphocoenzyme A to form coenzyme A.</text>
</comment>
<feature type="binding site" evidence="5">
    <location>
        <begin position="16"/>
        <end position="21"/>
    </location>
    <ligand>
        <name>ATP</name>
        <dbReference type="ChEBI" id="CHEBI:30616"/>
    </ligand>
</feature>
<dbReference type="EMBL" id="JAASQV010000002">
    <property type="protein sequence ID" value="NIJ65710.1"/>
    <property type="molecule type" value="Genomic_DNA"/>
</dbReference>
<reference evidence="7 8" key="1">
    <citation type="submission" date="2020-03" db="EMBL/GenBank/DDBJ databases">
        <title>Genomic Encyclopedia of Type Strains, Phase IV (KMG-IV): sequencing the most valuable type-strain genomes for metagenomic binning, comparative biology and taxonomic classification.</title>
        <authorList>
            <person name="Goeker M."/>
        </authorList>
    </citation>
    <scope>NUCLEOTIDE SEQUENCE [LARGE SCALE GENOMIC DNA]</scope>
    <source>
        <strain evidence="7 8">DSM 4733</strain>
    </source>
</reference>
<keyword evidence="5 7" id="KW-0418">Kinase</keyword>